<reference evidence="3 4" key="1">
    <citation type="submission" date="2019-11" db="EMBL/GenBank/DDBJ databases">
        <authorList>
            <person name="Li X.-J."/>
            <person name="Feng X.-M."/>
        </authorList>
    </citation>
    <scope>NUCLEOTIDE SEQUENCE [LARGE SCALE GENOMIC DNA]</scope>
    <source>
        <strain evidence="3 4">XMNu-373</strain>
    </source>
</reference>
<dbReference type="Gene3D" id="2.30.39.10">
    <property type="entry name" value="Alpha-1-antitrypsin, domain 1"/>
    <property type="match status" value="1"/>
</dbReference>
<feature type="domain" description="Serpin" evidence="2">
    <location>
        <begin position="57"/>
        <end position="410"/>
    </location>
</feature>
<sequence length="412" mass="44193">MVPIRMLTGLIAGALLLAGCGSDGPPGDAGRIDVERVGDFSASDAREIGEAVNTFGFELLATVTDGSENTVTSPVSVATLLAMVLAGAGGDTADEMAGVLHLDESRDVRVGALLRALADTEDVTLSVSNALWAREGTPFEQDYVDFVTGTFGATLDEADLAAQDTADEIDEWVDERTEGLIDGIADDLGLPSANAVLVLLNAVYFLGEWTTPFDPGNTRDEPFSLADGSDVDVALMHLWDEDFSHTERDGYHMLRMPYGEDERYGMEVLLPDEDSSVEEMLDGLEAAEWRAAVVELSTDTFDEVAMPRFELEWDLNLNDALAGMGMPSAFGAGADFRPMSEVNPFLDVVVHKTYIKVDEEGTEAAAVTGGVMAESAVEEPLEFRVDRPFAFTISDQQTDAILFLGVVADPRG</sequence>
<dbReference type="PROSITE" id="PS51257">
    <property type="entry name" value="PROKAR_LIPOPROTEIN"/>
    <property type="match status" value="1"/>
</dbReference>
<protein>
    <recommendedName>
        <fullName evidence="2">Serpin domain-containing protein</fullName>
    </recommendedName>
</protein>
<evidence type="ECO:0000259" key="2">
    <source>
        <dbReference type="SMART" id="SM00093"/>
    </source>
</evidence>
<dbReference type="AlphaFoldDB" id="A0A7K3MAS8"/>
<proteinExistence type="inferred from homology"/>
<accession>A0A7K3MAS8</accession>
<dbReference type="GO" id="GO:0004867">
    <property type="term" value="F:serine-type endopeptidase inhibitor activity"/>
    <property type="evidence" value="ECO:0007669"/>
    <property type="project" value="InterPro"/>
</dbReference>
<dbReference type="InterPro" id="IPR042178">
    <property type="entry name" value="Serpin_sf_1"/>
</dbReference>
<dbReference type="InterPro" id="IPR036186">
    <property type="entry name" value="Serpin_sf"/>
</dbReference>
<dbReference type="Pfam" id="PF00079">
    <property type="entry name" value="Serpin"/>
    <property type="match status" value="1"/>
</dbReference>
<gene>
    <name evidence="3" type="ORF">F7O44_23700</name>
</gene>
<dbReference type="RefSeq" id="WP_162452802.1">
    <property type="nucleotide sequence ID" value="NZ_WLZY01000010.1"/>
</dbReference>
<dbReference type="Proteomes" id="UP000460435">
    <property type="component" value="Unassembled WGS sequence"/>
</dbReference>
<dbReference type="InterPro" id="IPR000215">
    <property type="entry name" value="Serpin_fam"/>
</dbReference>
<dbReference type="EMBL" id="WLZY01000010">
    <property type="protein sequence ID" value="NDL60082.1"/>
    <property type="molecule type" value="Genomic_DNA"/>
</dbReference>
<dbReference type="CDD" id="cd19588">
    <property type="entry name" value="serpin_miropin-like"/>
    <property type="match status" value="1"/>
</dbReference>
<evidence type="ECO:0000313" key="4">
    <source>
        <dbReference type="Proteomes" id="UP000460435"/>
    </source>
</evidence>
<dbReference type="SUPFAM" id="SSF56574">
    <property type="entry name" value="Serpins"/>
    <property type="match status" value="1"/>
</dbReference>
<dbReference type="GO" id="GO:0005615">
    <property type="term" value="C:extracellular space"/>
    <property type="evidence" value="ECO:0007669"/>
    <property type="project" value="InterPro"/>
</dbReference>
<dbReference type="Gene3D" id="3.30.497.10">
    <property type="entry name" value="Antithrombin, subunit I, domain 2"/>
    <property type="match status" value="1"/>
</dbReference>
<dbReference type="SMART" id="SM00093">
    <property type="entry name" value="SERPIN"/>
    <property type="match status" value="1"/>
</dbReference>
<comment type="similarity">
    <text evidence="1">Belongs to the serpin family.</text>
</comment>
<dbReference type="PANTHER" id="PTHR11461">
    <property type="entry name" value="SERINE PROTEASE INHIBITOR, SERPIN"/>
    <property type="match status" value="1"/>
</dbReference>
<keyword evidence="4" id="KW-1185">Reference proteome</keyword>
<name>A0A7K3MAS8_9ACTN</name>
<dbReference type="InterPro" id="IPR023796">
    <property type="entry name" value="Serpin_dom"/>
</dbReference>
<organism evidence="3 4">
    <name type="scientific">Phytoactinopolyspora mesophila</name>
    <dbReference type="NCBI Taxonomy" id="2650750"/>
    <lineage>
        <taxon>Bacteria</taxon>
        <taxon>Bacillati</taxon>
        <taxon>Actinomycetota</taxon>
        <taxon>Actinomycetes</taxon>
        <taxon>Jiangellales</taxon>
        <taxon>Jiangellaceae</taxon>
        <taxon>Phytoactinopolyspora</taxon>
    </lineage>
</organism>
<evidence type="ECO:0000256" key="1">
    <source>
        <dbReference type="RuleBase" id="RU000411"/>
    </source>
</evidence>
<evidence type="ECO:0000313" key="3">
    <source>
        <dbReference type="EMBL" id="NDL60082.1"/>
    </source>
</evidence>
<comment type="caution">
    <text evidence="3">The sequence shown here is derived from an EMBL/GenBank/DDBJ whole genome shotgun (WGS) entry which is preliminary data.</text>
</comment>
<dbReference type="PANTHER" id="PTHR11461:SF211">
    <property type="entry name" value="GH10112P-RELATED"/>
    <property type="match status" value="1"/>
</dbReference>
<dbReference type="InterPro" id="IPR042185">
    <property type="entry name" value="Serpin_sf_2"/>
</dbReference>